<accession>A0ABY3VGL6</accession>
<dbReference type="RefSeq" id="WP_240259482.1">
    <property type="nucleotide sequence ID" value="NZ_CP092488.2"/>
</dbReference>
<evidence type="ECO:0000256" key="1">
    <source>
        <dbReference type="SAM" id="SignalP"/>
    </source>
</evidence>
<dbReference type="EMBL" id="CP092488">
    <property type="protein sequence ID" value="UMB68564.1"/>
    <property type="molecule type" value="Genomic_DNA"/>
</dbReference>
<protein>
    <recommendedName>
        <fullName evidence="4">Secreted protein</fullName>
    </recommendedName>
</protein>
<proteinExistence type="predicted"/>
<dbReference type="Proteomes" id="UP001055336">
    <property type="component" value="Chromosome"/>
</dbReference>
<feature type="chain" id="PRO_5045660827" description="Secreted protein" evidence="1">
    <location>
        <begin position="27"/>
        <end position="118"/>
    </location>
</feature>
<evidence type="ECO:0008006" key="4">
    <source>
        <dbReference type="Google" id="ProtNLM"/>
    </source>
</evidence>
<gene>
    <name evidence="2" type="ORF">MKK62_19430</name>
</gene>
<keyword evidence="3" id="KW-1185">Reference proteome</keyword>
<keyword evidence="1" id="KW-0732">Signal</keyword>
<sequence>MTMIRAMAITAALAGAAVGLAGPVSADPLDGTYTATAIKGPRGAVTTTTFTPCGPDCVHLQTQTGAGTDLHLQGNSWTGILPMLNGAGECTESIDKNSLVMTHSCGSYTIVSQLTKNG</sequence>
<name>A0ABY3VGL6_9MYCO</name>
<evidence type="ECO:0000313" key="3">
    <source>
        <dbReference type="Proteomes" id="UP001055336"/>
    </source>
</evidence>
<reference evidence="2" key="1">
    <citation type="submission" date="2022-08" db="EMBL/GenBank/DDBJ databases">
        <title>Whole genome sequencing of non-tuberculosis mycobacteria type-strains.</title>
        <authorList>
            <person name="Igarashi Y."/>
            <person name="Osugi A."/>
            <person name="Mitarai S."/>
        </authorList>
    </citation>
    <scope>NUCLEOTIDE SEQUENCE</scope>
    <source>
        <strain evidence="2">DSM 45127</strain>
    </source>
</reference>
<evidence type="ECO:0000313" key="2">
    <source>
        <dbReference type="EMBL" id="UMB68564.1"/>
    </source>
</evidence>
<feature type="signal peptide" evidence="1">
    <location>
        <begin position="1"/>
        <end position="26"/>
    </location>
</feature>
<organism evidence="2 3">
    <name type="scientific">Mycobacterium paraterrae</name>
    <dbReference type="NCBI Taxonomy" id="577492"/>
    <lineage>
        <taxon>Bacteria</taxon>
        <taxon>Bacillati</taxon>
        <taxon>Actinomycetota</taxon>
        <taxon>Actinomycetes</taxon>
        <taxon>Mycobacteriales</taxon>
        <taxon>Mycobacteriaceae</taxon>
        <taxon>Mycobacterium</taxon>
    </lineage>
</organism>